<keyword evidence="1" id="KW-0732">Signal</keyword>
<dbReference type="InterPro" id="IPR052177">
    <property type="entry name" value="Divisome_Glycosyl_Hydrolase"/>
</dbReference>
<organism evidence="3 4">
    <name type="scientific">Clostridium saudiense</name>
    <dbReference type="NCBI Taxonomy" id="1414720"/>
    <lineage>
        <taxon>Bacteria</taxon>
        <taxon>Bacillati</taxon>
        <taxon>Bacillota</taxon>
        <taxon>Clostridia</taxon>
        <taxon>Eubacteriales</taxon>
        <taxon>Clostridiaceae</taxon>
        <taxon>Clostridium</taxon>
    </lineage>
</organism>
<dbReference type="PANTHER" id="PTHR43405">
    <property type="entry name" value="GLYCOSYL HYDROLASE DIGH"/>
    <property type="match status" value="1"/>
</dbReference>
<dbReference type="SUPFAM" id="SSF51445">
    <property type="entry name" value="(Trans)glycosidases"/>
    <property type="match status" value="1"/>
</dbReference>
<evidence type="ECO:0000313" key="4">
    <source>
        <dbReference type="Proteomes" id="UP000767334"/>
    </source>
</evidence>
<dbReference type="Pfam" id="PF02638">
    <property type="entry name" value="GHL10"/>
    <property type="match status" value="1"/>
</dbReference>
<reference evidence="3 4" key="1">
    <citation type="journal article" date="2021" name="Sci. Rep.">
        <title>The distribution of antibiotic resistance genes in chicken gut microbiota commensals.</title>
        <authorList>
            <person name="Juricova H."/>
            <person name="Matiasovicova J."/>
            <person name="Kubasova T."/>
            <person name="Cejkova D."/>
            <person name="Rychlik I."/>
        </authorList>
    </citation>
    <scope>NUCLEOTIDE SEQUENCE [LARGE SCALE GENOMIC DNA]</scope>
    <source>
        <strain evidence="3 4">An435</strain>
    </source>
</reference>
<dbReference type="InterPro" id="IPR003790">
    <property type="entry name" value="GHL10"/>
</dbReference>
<dbReference type="Proteomes" id="UP000767334">
    <property type="component" value="Unassembled WGS sequence"/>
</dbReference>
<dbReference type="Gene3D" id="3.20.20.80">
    <property type="entry name" value="Glycosidases"/>
    <property type="match status" value="1"/>
</dbReference>
<evidence type="ECO:0000313" key="3">
    <source>
        <dbReference type="EMBL" id="MBM6818898.1"/>
    </source>
</evidence>
<comment type="caution">
    <text evidence="3">The sequence shown here is derived from an EMBL/GenBank/DDBJ whole genome shotgun (WGS) entry which is preliminary data.</text>
</comment>
<dbReference type="InterPro" id="IPR017853">
    <property type="entry name" value="GH"/>
</dbReference>
<sequence>MKNKYMKSIAIVIAICIVTGIVLKMKISKIDNDSQAKNQNIDVKGSEGEENIASKFIEDGEMRGVWVSTVSNLDWPEVGNYDVKVQKELLKEKFDFIEEQNMNTIFFQVRPMGDALYESSYAPWSKYLTGTLWENPGYDPLEFAIDEAHKRGLELQAWFNPFRIDSNSEKFNIDNYIDELPEESPLKNNPDWIVKYNNYHYLDAGIPEVREYVIDTIIEVVKNYNIDGVVLDDYFYPYPSGGVEFPDEDTYEKYGEGFSSKDEWRRNNIDCFISELYSKIKNTNAEVKFGVSPFGIWRNGESVGGSNTSGLSSYDDVYVDSRKWIQEGWIDYIIPQIYWQFDYNSAPFATLVDWWAKQVENTNVELYIGHAAYKINDSSYGEAWLNGNEVINQIRYSRANSNVKGNCFFRLKTLEENRLGFTDKLKELYTR</sequence>
<feature type="domain" description="Glycosyl hydrolase-like 10" evidence="2">
    <location>
        <begin position="61"/>
        <end position="379"/>
    </location>
</feature>
<dbReference type="EMBL" id="JACJLL010000026">
    <property type="protein sequence ID" value="MBM6818898.1"/>
    <property type="molecule type" value="Genomic_DNA"/>
</dbReference>
<evidence type="ECO:0000259" key="2">
    <source>
        <dbReference type="Pfam" id="PF02638"/>
    </source>
</evidence>
<evidence type="ECO:0000256" key="1">
    <source>
        <dbReference type="ARBA" id="ARBA00022729"/>
    </source>
</evidence>
<proteinExistence type="predicted"/>
<dbReference type="PANTHER" id="PTHR43405:SF1">
    <property type="entry name" value="GLYCOSYL HYDROLASE DIGH"/>
    <property type="match status" value="1"/>
</dbReference>
<name>A0ABS2FG40_9CLOT</name>
<protein>
    <submittedName>
        <fullName evidence="3">Family 10 glycosylhydrolase</fullName>
    </submittedName>
</protein>
<dbReference type="RefSeq" id="WP_204572035.1">
    <property type="nucleotide sequence ID" value="NZ_JACJLL010000026.1"/>
</dbReference>
<accession>A0ABS2FG40</accession>
<keyword evidence="4" id="KW-1185">Reference proteome</keyword>
<gene>
    <name evidence="3" type="ORF">H6A19_06035</name>
</gene>